<evidence type="ECO:0000256" key="2">
    <source>
        <dbReference type="ARBA" id="ARBA00008537"/>
    </source>
</evidence>
<evidence type="ECO:0000259" key="10">
    <source>
        <dbReference type="PROSITE" id="PS50850"/>
    </source>
</evidence>
<evidence type="ECO:0000256" key="3">
    <source>
        <dbReference type="ARBA" id="ARBA00022448"/>
    </source>
</evidence>
<sequence length="516" mass="52863">MIEVTPPMPRTASEPLPPVTTTVLRTLTVAAFVVILNETVLVNALPQLMTSLEIDERAAQWLSTGFMLTLAVVIPTTGWLLQRLGTRAAFRLAMGLFLTGTAACVVAPSFPFLLLGRVVQASGTAVMMPLLMTTLLTLVPPHARGRVMGNVTLVISVAPALGPAVSGVVLQWLSWRWLFGLVLPIALLITVVGLRALRVASVPDPAGARPRLDVPSVLLTAIGFGSLIYGLAEAGGEGAASGSAPLVPAPVALAVGAAGLGLFVWRQLSLQRGSGSPLLDLRVLRHGQYAAALTLTSLAFMALMGVMILLPLYLQQVRGLSVLEAGLLLMPGGLAMGLMGPRVGRWFDRVGSRPLVVPGALLLLVALSGMVVATMIGPWWAFLLLHVTASVGLALMFTPAFTGGLGALPPALYPYGSAMLGTVQQVAAAAGTALSIAVLSWREGALLGNGARAAEALDGGVRAALVVGVVLAVLVVVVSTRVRATAGTAPSPAAAGDGTPAEGPGGPERQTAVSLG</sequence>
<dbReference type="Proteomes" id="UP000219688">
    <property type="component" value="Unassembled WGS sequence"/>
</dbReference>
<dbReference type="GO" id="GO:0005886">
    <property type="term" value="C:plasma membrane"/>
    <property type="evidence" value="ECO:0007669"/>
    <property type="project" value="UniProtKB-SubCell"/>
</dbReference>
<feature type="transmembrane region" description="Helical" evidence="9">
    <location>
        <begin position="179"/>
        <end position="200"/>
    </location>
</feature>
<accession>A0A285VMX7</accession>
<evidence type="ECO:0000256" key="5">
    <source>
        <dbReference type="ARBA" id="ARBA00022692"/>
    </source>
</evidence>
<dbReference type="RefSeq" id="WP_220388105.1">
    <property type="nucleotide sequence ID" value="NZ_OBQK01000004.1"/>
</dbReference>
<keyword evidence="4" id="KW-1003">Cell membrane</keyword>
<feature type="transmembrane region" description="Helical" evidence="9">
    <location>
        <begin position="461"/>
        <end position="478"/>
    </location>
</feature>
<proteinExistence type="inferred from homology"/>
<feature type="transmembrane region" description="Helical" evidence="9">
    <location>
        <begin position="320"/>
        <end position="339"/>
    </location>
</feature>
<dbReference type="Gene3D" id="1.20.1250.20">
    <property type="entry name" value="MFS general substrate transporter like domains"/>
    <property type="match status" value="1"/>
</dbReference>
<evidence type="ECO:0000256" key="1">
    <source>
        <dbReference type="ARBA" id="ARBA00004651"/>
    </source>
</evidence>
<feature type="region of interest" description="Disordered" evidence="8">
    <location>
        <begin position="488"/>
        <end position="516"/>
    </location>
</feature>
<dbReference type="NCBIfam" id="TIGR00711">
    <property type="entry name" value="efflux_EmrB"/>
    <property type="match status" value="1"/>
</dbReference>
<dbReference type="PRINTS" id="PR01036">
    <property type="entry name" value="TCRTETB"/>
</dbReference>
<feature type="transmembrane region" description="Helical" evidence="9">
    <location>
        <begin position="93"/>
        <end position="115"/>
    </location>
</feature>
<dbReference type="InterPro" id="IPR020846">
    <property type="entry name" value="MFS_dom"/>
</dbReference>
<keyword evidence="3" id="KW-0813">Transport</keyword>
<protein>
    <submittedName>
        <fullName evidence="11">MFS transporter, DHA2 family, lincomycin resistance protein</fullName>
    </submittedName>
</protein>
<feature type="transmembrane region" description="Helical" evidence="9">
    <location>
        <begin position="387"/>
        <end position="408"/>
    </location>
</feature>
<evidence type="ECO:0000256" key="4">
    <source>
        <dbReference type="ARBA" id="ARBA00022475"/>
    </source>
</evidence>
<dbReference type="PANTHER" id="PTHR42718:SF9">
    <property type="entry name" value="MAJOR FACILITATOR SUPERFAMILY MULTIDRUG TRANSPORTER MFSC"/>
    <property type="match status" value="1"/>
</dbReference>
<keyword evidence="6 9" id="KW-1133">Transmembrane helix</keyword>
<evidence type="ECO:0000313" key="12">
    <source>
        <dbReference type="Proteomes" id="UP000219688"/>
    </source>
</evidence>
<feature type="compositionally biased region" description="Low complexity" evidence="8">
    <location>
        <begin position="488"/>
        <end position="501"/>
    </location>
</feature>
<feature type="transmembrane region" description="Helical" evidence="9">
    <location>
        <begin position="121"/>
        <end position="139"/>
    </location>
</feature>
<comment type="subcellular location">
    <subcellularLocation>
        <location evidence="1">Cell membrane</location>
        <topology evidence="1">Multi-pass membrane protein</topology>
    </subcellularLocation>
</comment>
<feature type="transmembrane region" description="Helical" evidence="9">
    <location>
        <begin position="151"/>
        <end position="173"/>
    </location>
</feature>
<feature type="transmembrane region" description="Helical" evidence="9">
    <location>
        <begin position="289"/>
        <end position="314"/>
    </location>
</feature>
<dbReference type="EMBL" id="OBQK01000004">
    <property type="protein sequence ID" value="SOC54928.1"/>
    <property type="molecule type" value="Genomic_DNA"/>
</dbReference>
<name>A0A285VMX7_9MICO</name>
<dbReference type="PROSITE" id="PS50850">
    <property type="entry name" value="MFS"/>
    <property type="match status" value="1"/>
</dbReference>
<dbReference type="InterPro" id="IPR036259">
    <property type="entry name" value="MFS_trans_sf"/>
</dbReference>
<feature type="transmembrane region" description="Helical" evidence="9">
    <location>
        <begin position="212"/>
        <end position="232"/>
    </location>
</feature>
<feature type="transmembrane region" description="Helical" evidence="9">
    <location>
        <begin position="58"/>
        <end position="81"/>
    </location>
</feature>
<dbReference type="PANTHER" id="PTHR42718">
    <property type="entry name" value="MAJOR FACILITATOR SUPERFAMILY MULTIDRUG TRANSPORTER MFSC"/>
    <property type="match status" value="1"/>
</dbReference>
<dbReference type="AlphaFoldDB" id="A0A285VMX7"/>
<evidence type="ECO:0000256" key="9">
    <source>
        <dbReference type="SAM" id="Phobius"/>
    </source>
</evidence>
<reference evidence="12" key="1">
    <citation type="submission" date="2017-08" db="EMBL/GenBank/DDBJ databases">
        <authorList>
            <person name="Varghese N."/>
            <person name="Submissions S."/>
        </authorList>
    </citation>
    <scope>NUCLEOTIDE SEQUENCE [LARGE SCALE GENOMIC DNA]</scope>
    <source>
        <strain evidence="12">USBA17B2</strain>
    </source>
</reference>
<dbReference type="Pfam" id="PF07690">
    <property type="entry name" value="MFS_1"/>
    <property type="match status" value="1"/>
</dbReference>
<dbReference type="GO" id="GO:0022857">
    <property type="term" value="F:transmembrane transporter activity"/>
    <property type="evidence" value="ECO:0007669"/>
    <property type="project" value="InterPro"/>
</dbReference>
<keyword evidence="5 9" id="KW-0812">Transmembrane</keyword>
<evidence type="ECO:0000256" key="7">
    <source>
        <dbReference type="ARBA" id="ARBA00023136"/>
    </source>
</evidence>
<evidence type="ECO:0000313" key="11">
    <source>
        <dbReference type="EMBL" id="SOC54928.1"/>
    </source>
</evidence>
<dbReference type="InterPro" id="IPR011701">
    <property type="entry name" value="MFS"/>
</dbReference>
<evidence type="ECO:0000256" key="6">
    <source>
        <dbReference type="ARBA" id="ARBA00022989"/>
    </source>
</evidence>
<dbReference type="InterPro" id="IPR004638">
    <property type="entry name" value="EmrB-like"/>
</dbReference>
<keyword evidence="12" id="KW-1185">Reference proteome</keyword>
<organism evidence="11 12">
    <name type="scientific">Ornithinimicrobium cerasi</name>
    <dbReference type="NCBI Taxonomy" id="2248773"/>
    <lineage>
        <taxon>Bacteria</taxon>
        <taxon>Bacillati</taxon>
        <taxon>Actinomycetota</taxon>
        <taxon>Actinomycetes</taxon>
        <taxon>Micrococcales</taxon>
        <taxon>Ornithinimicrobiaceae</taxon>
        <taxon>Ornithinimicrobium</taxon>
    </lineage>
</organism>
<gene>
    <name evidence="11" type="ORF">SAMN05421879_10466</name>
</gene>
<evidence type="ECO:0000256" key="8">
    <source>
        <dbReference type="SAM" id="MobiDB-lite"/>
    </source>
</evidence>
<dbReference type="SUPFAM" id="SSF103473">
    <property type="entry name" value="MFS general substrate transporter"/>
    <property type="match status" value="1"/>
</dbReference>
<feature type="transmembrane region" description="Helical" evidence="9">
    <location>
        <begin position="360"/>
        <end position="381"/>
    </location>
</feature>
<dbReference type="Gene3D" id="1.20.1720.10">
    <property type="entry name" value="Multidrug resistance protein D"/>
    <property type="match status" value="1"/>
</dbReference>
<feature type="domain" description="Major facilitator superfamily (MFS) profile" evidence="10">
    <location>
        <begin position="23"/>
        <end position="486"/>
    </location>
</feature>
<keyword evidence="7 9" id="KW-0472">Membrane</keyword>
<comment type="similarity">
    <text evidence="2">Belongs to the major facilitator superfamily. EmrB family.</text>
</comment>
<feature type="transmembrane region" description="Helical" evidence="9">
    <location>
        <begin position="420"/>
        <end position="441"/>
    </location>
</feature>
<feature type="transmembrane region" description="Helical" evidence="9">
    <location>
        <begin position="244"/>
        <end position="268"/>
    </location>
</feature>